<protein>
    <recommendedName>
        <fullName evidence="5">EGF-like domain-containing protein</fullName>
    </recommendedName>
</protein>
<dbReference type="AlphaFoldDB" id="A0AAW1ET41"/>
<proteinExistence type="predicted"/>
<name>A0AAW1ET41_ZOAVI</name>
<organism evidence="3 4">
    <name type="scientific">Zoarces viviparus</name>
    <name type="common">Viviparous eelpout</name>
    <name type="synonym">Blennius viviparus</name>
    <dbReference type="NCBI Taxonomy" id="48416"/>
    <lineage>
        <taxon>Eukaryota</taxon>
        <taxon>Metazoa</taxon>
        <taxon>Chordata</taxon>
        <taxon>Craniata</taxon>
        <taxon>Vertebrata</taxon>
        <taxon>Euteleostomi</taxon>
        <taxon>Actinopterygii</taxon>
        <taxon>Neopterygii</taxon>
        <taxon>Teleostei</taxon>
        <taxon>Neoteleostei</taxon>
        <taxon>Acanthomorphata</taxon>
        <taxon>Eupercaria</taxon>
        <taxon>Perciformes</taxon>
        <taxon>Cottioidei</taxon>
        <taxon>Zoarcales</taxon>
        <taxon>Zoarcidae</taxon>
        <taxon>Zoarcinae</taxon>
        <taxon>Zoarces</taxon>
    </lineage>
</organism>
<feature type="transmembrane region" description="Helical" evidence="2">
    <location>
        <begin position="102"/>
        <end position="126"/>
    </location>
</feature>
<keyword evidence="2" id="KW-1133">Transmembrane helix</keyword>
<evidence type="ECO:0000313" key="3">
    <source>
        <dbReference type="EMBL" id="KAK9524454.1"/>
    </source>
</evidence>
<accession>A0AAW1ET41</accession>
<comment type="caution">
    <text evidence="3">The sequence shown here is derived from an EMBL/GenBank/DDBJ whole genome shotgun (WGS) entry which is preliminary data.</text>
</comment>
<keyword evidence="2" id="KW-0812">Transmembrane</keyword>
<evidence type="ECO:0000256" key="1">
    <source>
        <dbReference type="SAM" id="MobiDB-lite"/>
    </source>
</evidence>
<keyword evidence="2" id="KW-0472">Membrane</keyword>
<feature type="region of interest" description="Disordered" evidence="1">
    <location>
        <begin position="201"/>
        <end position="226"/>
    </location>
</feature>
<evidence type="ECO:0000313" key="4">
    <source>
        <dbReference type="Proteomes" id="UP001488805"/>
    </source>
</evidence>
<feature type="compositionally biased region" description="Polar residues" evidence="1">
    <location>
        <begin position="206"/>
        <end position="226"/>
    </location>
</feature>
<evidence type="ECO:0008006" key="5">
    <source>
        <dbReference type="Google" id="ProtNLM"/>
    </source>
</evidence>
<reference evidence="3 4" key="1">
    <citation type="journal article" date="2024" name="Genome Biol. Evol.">
        <title>Chromosome-level genome assembly of the viviparous eelpout Zoarces viviparus.</title>
        <authorList>
            <person name="Fuhrmann N."/>
            <person name="Brasseur M.V."/>
            <person name="Bakowski C.E."/>
            <person name="Podsiadlowski L."/>
            <person name="Prost S."/>
            <person name="Krehenwinkel H."/>
            <person name="Mayer C."/>
        </authorList>
    </citation>
    <scope>NUCLEOTIDE SEQUENCE [LARGE SCALE GENOMIC DNA]</scope>
    <source>
        <strain evidence="3">NO-MEL_2022_Ind0_liver</strain>
    </source>
</reference>
<feature type="region of interest" description="Disordered" evidence="1">
    <location>
        <begin position="252"/>
        <end position="297"/>
    </location>
</feature>
<sequence length="297" mass="33395">MAGCPYNITDPPAVIETELDLGSLCKTLAGQSDAAKYEAVLVKGVNRCVTVCNTLHSTPRTCNDMGICRVYTSIGPFCHCQNLDSTWYLGDECSLPILRTAFYVGLSVTLACLLVTVGALTACVLFNKRKQTLTRDIKNQQVNQWLTKDFQWSRPNSVNDTLNAGEYKNPSFKHEESAIHMEMPGVHRRPAPVYQLNGPSMDTRGRQWSPSEATYPPSQTAYGHNRPLSNAELSQSISLNLRDCSSNLMRINRPQINRPQINRPQINRPQINRPQINRPQINRPQISRPQIRTSWDA</sequence>
<dbReference type="Proteomes" id="UP001488805">
    <property type="component" value="Unassembled WGS sequence"/>
</dbReference>
<keyword evidence="4" id="KW-1185">Reference proteome</keyword>
<evidence type="ECO:0000256" key="2">
    <source>
        <dbReference type="SAM" id="Phobius"/>
    </source>
</evidence>
<dbReference type="EMBL" id="JBCEZU010000145">
    <property type="protein sequence ID" value="KAK9524454.1"/>
    <property type="molecule type" value="Genomic_DNA"/>
</dbReference>
<gene>
    <name evidence="3" type="ORF">VZT92_016849</name>
</gene>